<keyword evidence="11" id="KW-1185">Reference proteome</keyword>
<dbReference type="GO" id="GO:0005789">
    <property type="term" value="C:endoplasmic reticulum membrane"/>
    <property type="evidence" value="ECO:0007669"/>
    <property type="project" value="UniProtKB-SubCell"/>
</dbReference>
<keyword evidence="4 8" id="KW-0256">Endoplasmic reticulum</keyword>
<keyword evidence="3 8" id="KW-0378">Hydrolase</keyword>
<dbReference type="EC" id="3.6.1.-" evidence="8"/>
<dbReference type="GO" id="GO:0010945">
    <property type="term" value="F:coenzyme A diphosphatase activity"/>
    <property type="evidence" value="ECO:0007669"/>
    <property type="project" value="InterPro"/>
</dbReference>
<keyword evidence="7 8" id="KW-0472">Membrane</keyword>
<dbReference type="GO" id="GO:0008654">
    <property type="term" value="P:phospholipid biosynthetic process"/>
    <property type="evidence" value="ECO:0007669"/>
    <property type="project" value="UniProtKB-KW"/>
</dbReference>
<reference evidence="10 11" key="1">
    <citation type="submission" date="2013-02" db="EMBL/GenBank/DDBJ databases">
        <title>Genome sequence of Candida maltosa Xu316, a potential industrial strain for xylitol and ethanol production.</title>
        <authorList>
            <person name="Yu J."/>
            <person name="Wang Q."/>
            <person name="Geng X."/>
            <person name="Bao W."/>
            <person name="He P."/>
            <person name="Cai J."/>
        </authorList>
    </citation>
    <scope>NUCLEOTIDE SEQUENCE [LARGE SCALE GENOMIC DNA]</scope>
    <source>
        <strain evidence="11">Xu316</strain>
    </source>
</reference>
<dbReference type="STRING" id="1245528.M3IZX9"/>
<comment type="catalytic activity">
    <reaction evidence="8">
        <text>hexadecanoyl-CoA + H2O = S-hexadecanoyl-4'-phosphopantetheine + adenosine 3',5'-bisphosphate + 2 H(+)</text>
        <dbReference type="Rhea" id="RHEA:50032"/>
        <dbReference type="ChEBI" id="CHEBI:15377"/>
        <dbReference type="ChEBI" id="CHEBI:15378"/>
        <dbReference type="ChEBI" id="CHEBI:57379"/>
        <dbReference type="ChEBI" id="CHEBI:58343"/>
        <dbReference type="ChEBI" id="CHEBI:132018"/>
    </reaction>
</comment>
<comment type="subcellular location">
    <subcellularLocation>
        <location evidence="1 8">Endoplasmic reticulum membrane</location>
        <topology evidence="1 8">Multi-pass membrane protein</topology>
    </subcellularLocation>
</comment>
<feature type="active site" evidence="8">
    <location>
        <position position="263"/>
    </location>
</feature>
<dbReference type="EMBL" id="AOGT01002947">
    <property type="protein sequence ID" value="EMG45163.1"/>
    <property type="molecule type" value="Genomic_DNA"/>
</dbReference>
<dbReference type="OMA" id="FTSWFFG"/>
<evidence type="ECO:0000256" key="9">
    <source>
        <dbReference type="SAM" id="Phobius"/>
    </source>
</evidence>
<feature type="transmembrane region" description="Helical" evidence="9">
    <location>
        <begin position="269"/>
        <end position="286"/>
    </location>
</feature>
<evidence type="ECO:0000256" key="8">
    <source>
        <dbReference type="HAMAP-Rule" id="MF_03231"/>
    </source>
</evidence>
<dbReference type="HAMAP" id="MF_03231">
    <property type="entry name" value="SCS3"/>
    <property type="match status" value="1"/>
</dbReference>
<feature type="transmembrane region" description="Helical" evidence="9">
    <location>
        <begin position="31"/>
        <end position="50"/>
    </location>
</feature>
<keyword evidence="8" id="KW-0594">Phospholipid biosynthesis</keyword>
<dbReference type="GO" id="GO:0140042">
    <property type="term" value="P:lipid droplet formation"/>
    <property type="evidence" value="ECO:0007669"/>
    <property type="project" value="UniProtKB-UniRule"/>
</dbReference>
<comment type="catalytic activity">
    <reaction evidence="8">
        <text>(9Z)-octadecenoyl-CoA + H2O = S-(9Z-octadecenoyl)-4'-phosphopantetheine + adenosine 3',5'-bisphosphate + 2 H(+)</text>
        <dbReference type="Rhea" id="RHEA:65564"/>
        <dbReference type="ChEBI" id="CHEBI:15377"/>
        <dbReference type="ChEBI" id="CHEBI:15378"/>
        <dbReference type="ChEBI" id="CHEBI:57387"/>
        <dbReference type="ChEBI" id="CHEBI:58343"/>
        <dbReference type="ChEBI" id="CHEBI:156553"/>
    </reaction>
</comment>
<feature type="transmembrane region" description="Helical" evidence="9">
    <location>
        <begin position="110"/>
        <end position="130"/>
    </location>
</feature>
<dbReference type="Proteomes" id="UP000011777">
    <property type="component" value="Unassembled WGS sequence"/>
</dbReference>
<comment type="catalytic activity">
    <reaction evidence="8">
        <text>(5Z,8Z,11Z,14Z)-eicosatetraenoyl-CoA + H2O = S-(5Z,8Z,11Z,14Z-eicosatetraenoyl)-4'-phosphopantetheine + adenosine 3',5'-bisphosphate + 2 H(+)</text>
        <dbReference type="Rhea" id="RHEA:65568"/>
        <dbReference type="ChEBI" id="CHEBI:15377"/>
        <dbReference type="ChEBI" id="CHEBI:15378"/>
        <dbReference type="ChEBI" id="CHEBI:57368"/>
        <dbReference type="ChEBI" id="CHEBI:58343"/>
        <dbReference type="ChEBI" id="CHEBI:156554"/>
    </reaction>
</comment>
<keyword evidence="8" id="KW-0444">Lipid biosynthesis</keyword>
<dbReference type="InterPro" id="IPR019388">
    <property type="entry name" value="FIT"/>
</dbReference>
<keyword evidence="2 8" id="KW-0812">Transmembrane</keyword>
<proteinExistence type="inferred from homology"/>
<dbReference type="PANTHER" id="PTHR23129">
    <property type="entry name" value="ACYL-COENZYME A DIPHOSPHATASE FITM2"/>
    <property type="match status" value="1"/>
</dbReference>
<dbReference type="PANTHER" id="PTHR23129:SF0">
    <property type="entry name" value="ACYL-COENZYME A DIPHOSPHATASE FITM2"/>
    <property type="match status" value="1"/>
</dbReference>
<evidence type="ECO:0000256" key="2">
    <source>
        <dbReference type="ARBA" id="ARBA00022692"/>
    </source>
</evidence>
<comment type="catalytic activity">
    <reaction evidence="8">
        <text>an acyl-CoA + H2O = an acyl-4'-phosphopantetheine + adenosine 3',5'-bisphosphate + 2 H(+)</text>
        <dbReference type="Rhea" id="RHEA:50044"/>
        <dbReference type="ChEBI" id="CHEBI:15377"/>
        <dbReference type="ChEBI" id="CHEBI:15378"/>
        <dbReference type="ChEBI" id="CHEBI:58342"/>
        <dbReference type="ChEBI" id="CHEBI:58343"/>
        <dbReference type="ChEBI" id="CHEBI:132023"/>
    </reaction>
</comment>
<accession>M3IZX9</accession>
<evidence type="ECO:0000313" key="10">
    <source>
        <dbReference type="EMBL" id="EMG45163.1"/>
    </source>
</evidence>
<evidence type="ECO:0000256" key="5">
    <source>
        <dbReference type="ARBA" id="ARBA00022989"/>
    </source>
</evidence>
<evidence type="ECO:0000256" key="7">
    <source>
        <dbReference type="ARBA" id="ARBA00023136"/>
    </source>
</evidence>
<sequence length="289" mass="33916">MSSTVYDVHFSKMTDVIKQVETRTKLTVPRLLFISSFILNFVIARIIHFSSPQEEVYNYYNNKGNIFNQYFVKKGWGWTTLVILLFYSNLLYKTPAADRIRVLRRAVTNYIIATVWWILFTQWCFGLPIMDKIFVWTGGKCKIDITNHDVNHVHSSFIHSLENIWESTGITSYYCRKMKGNWIGGHDPSGHVFLMIHSSLYLFFETSSSFPSLTVLKQNFNHFKRTTTLKEKLNVVWNTPQVLVGLLLALWWFMLLMTNIYFHSILEKFAGLLFGYIGVLIMYVLPDWL</sequence>
<organism evidence="10 11">
    <name type="scientific">Candida maltosa (strain Xu316)</name>
    <name type="common">Yeast</name>
    <dbReference type="NCBI Taxonomy" id="1245528"/>
    <lineage>
        <taxon>Eukaryota</taxon>
        <taxon>Fungi</taxon>
        <taxon>Dikarya</taxon>
        <taxon>Ascomycota</taxon>
        <taxon>Saccharomycotina</taxon>
        <taxon>Pichiomycetes</taxon>
        <taxon>Debaryomycetaceae</taxon>
        <taxon>Candida/Lodderomyces clade</taxon>
        <taxon>Candida</taxon>
    </lineage>
</organism>
<comment type="similarity">
    <text evidence="8">Belongs to the FIT family. Fungal FIT2B/SCS3 subfamily.</text>
</comment>
<dbReference type="Pfam" id="PF10261">
    <property type="entry name" value="FIT"/>
    <property type="match status" value="1"/>
</dbReference>
<comment type="caution">
    <text evidence="10">The sequence shown here is derived from an EMBL/GenBank/DDBJ whole genome shotgun (WGS) entry which is preliminary data.</text>
</comment>
<dbReference type="AlphaFoldDB" id="M3IZX9"/>
<dbReference type="HOGENOM" id="CLU_048143_2_0_1"/>
<feature type="transmembrane region" description="Helical" evidence="9">
    <location>
        <begin position="70"/>
        <end position="90"/>
    </location>
</feature>
<feature type="active site" evidence="8">
    <location>
        <position position="191"/>
    </location>
</feature>
<dbReference type="InterPro" id="IPR046400">
    <property type="entry name" value="SCS3"/>
</dbReference>
<comment type="function">
    <text evidence="8">Fatty acyl-coenzyme A (CoA) diphosphatase that hydrolyzes fatty acyl-CoA to yield acyl-4'-phosphopantetheine and adenosine 3',5'-bisphosphate. Preferentially hydrolyzes unsaturated long-chain acyl-CoA substrates in the endoplasmic reticulum (ER) lumen. This catalytic activity is required for maintaining ER structure and for lipid droplets (LDs) biogenesis, which are lipid storage organelles involved in maintaining lipid and energy homeostasis. May directly bind to diacylglycerol (DAGs) and triacylglycerol, which is also important for LD biogenesis. May support directional budding of nacent LDs from the ER into the cytosol by reducing DAG levels at sites of LD formation. May play a role in the regulation of cell morphology and cytoskeletal organization. Involved in phospholipid biosynthesis.</text>
</comment>
<dbReference type="OrthoDB" id="5579088at2759"/>
<gene>
    <name evidence="8" type="primary">SCS3</name>
    <name evidence="8" type="synonym">FIT2B</name>
    <name evidence="10" type="ORF">G210_5255</name>
</gene>
<keyword evidence="6" id="KW-0443">Lipid metabolism</keyword>
<protein>
    <recommendedName>
        <fullName evidence="8">Acyl-coenzyme A diphosphatase SCS3</fullName>
        <ecNumber evidence="8">3.6.1.-</ecNumber>
    </recommendedName>
    <alternativeName>
        <fullName evidence="8">FIT family protein SCS3</fullName>
    </alternativeName>
</protein>
<dbReference type="eggNOG" id="KOG3750">
    <property type="taxonomic scope" value="Eukaryota"/>
</dbReference>
<evidence type="ECO:0000256" key="4">
    <source>
        <dbReference type="ARBA" id="ARBA00022824"/>
    </source>
</evidence>
<keyword evidence="5 8" id="KW-1133">Transmembrane helix</keyword>
<evidence type="ECO:0000256" key="6">
    <source>
        <dbReference type="ARBA" id="ARBA00023098"/>
    </source>
</evidence>
<feature type="transmembrane region" description="Helical" evidence="9">
    <location>
        <begin position="242"/>
        <end position="262"/>
    </location>
</feature>
<evidence type="ECO:0000256" key="3">
    <source>
        <dbReference type="ARBA" id="ARBA00022801"/>
    </source>
</evidence>
<evidence type="ECO:0000256" key="1">
    <source>
        <dbReference type="ARBA" id="ARBA00004477"/>
    </source>
</evidence>
<keyword evidence="8" id="KW-1208">Phospholipid metabolism</keyword>
<evidence type="ECO:0000313" key="11">
    <source>
        <dbReference type="Proteomes" id="UP000011777"/>
    </source>
</evidence>
<name>M3IZX9_CANMX</name>